<evidence type="ECO:0000313" key="2">
    <source>
        <dbReference type="Proteomes" id="UP001342314"/>
    </source>
</evidence>
<evidence type="ECO:0000313" key="1">
    <source>
        <dbReference type="EMBL" id="GJN87735.1"/>
    </source>
</evidence>
<evidence type="ECO:0008006" key="3">
    <source>
        <dbReference type="Google" id="ProtNLM"/>
    </source>
</evidence>
<dbReference type="EMBL" id="BQKY01000002">
    <property type="protein sequence ID" value="GJN87735.1"/>
    <property type="molecule type" value="Genomic_DNA"/>
</dbReference>
<accession>A0AAV5GDK4</accession>
<dbReference type="SUPFAM" id="SSF144232">
    <property type="entry name" value="HIT/MYND zinc finger-like"/>
    <property type="match status" value="1"/>
</dbReference>
<dbReference type="Proteomes" id="UP001342314">
    <property type="component" value="Unassembled WGS sequence"/>
</dbReference>
<name>A0AAV5GDK4_9BASI</name>
<dbReference type="GO" id="GO:0008270">
    <property type="term" value="F:zinc ion binding"/>
    <property type="evidence" value="ECO:0007669"/>
    <property type="project" value="UniProtKB-KW"/>
</dbReference>
<reference evidence="1 2" key="1">
    <citation type="submission" date="2021-12" db="EMBL/GenBank/DDBJ databases">
        <title>High titer production of polyol ester of fatty acids by Rhodotorula paludigena BS15 towards product separation-free biomass refinery.</title>
        <authorList>
            <person name="Mano J."/>
            <person name="Ono H."/>
            <person name="Tanaka T."/>
            <person name="Naito K."/>
            <person name="Sushida H."/>
            <person name="Ike M."/>
            <person name="Tokuyasu K."/>
            <person name="Kitaoka M."/>
        </authorList>
    </citation>
    <scope>NUCLEOTIDE SEQUENCE [LARGE SCALE GENOMIC DNA]</scope>
    <source>
        <strain evidence="1 2">BS15</strain>
    </source>
</reference>
<protein>
    <recommendedName>
        <fullName evidence="3">MYND-type domain-containing protein</fullName>
    </recommendedName>
</protein>
<organism evidence="1 2">
    <name type="scientific">Rhodotorula paludigena</name>
    <dbReference type="NCBI Taxonomy" id="86838"/>
    <lineage>
        <taxon>Eukaryota</taxon>
        <taxon>Fungi</taxon>
        <taxon>Dikarya</taxon>
        <taxon>Basidiomycota</taxon>
        <taxon>Pucciniomycotina</taxon>
        <taxon>Microbotryomycetes</taxon>
        <taxon>Sporidiobolales</taxon>
        <taxon>Sporidiobolaceae</taxon>
        <taxon>Rhodotorula</taxon>
    </lineage>
</organism>
<keyword evidence="2" id="KW-1185">Reference proteome</keyword>
<sequence length="264" mass="28994">MSTTSVQPCAVCGEKTVKCCSECAKAGVDLYFCSSAHQKLVWSTHREVCGPGKANPFLPAPLSAQELEQAIETCRKECAVNSNNYGGLQLPVEDLDKASRDGKILKLCHEVAEPKLRTQLAQTLTMIRSSLYEDAQSTCDITALLESPFDAVEYIASLTTNAAFFESPLTEAVVNGFRHRLLIFVTLVQLKLRQKRPAGYTPDLIERSYRAAIQFVAPHAVFESPQVMQIFLGAFGTICKSVHYMAHGMMLSKDGKQIVDVVSV</sequence>
<proteinExistence type="predicted"/>
<dbReference type="Gene3D" id="6.10.140.2220">
    <property type="match status" value="1"/>
</dbReference>
<gene>
    <name evidence="1" type="ORF">Rhopal_000690-T1</name>
</gene>
<dbReference type="AlphaFoldDB" id="A0AAV5GDK4"/>
<comment type="caution">
    <text evidence="1">The sequence shown here is derived from an EMBL/GenBank/DDBJ whole genome shotgun (WGS) entry which is preliminary data.</text>
</comment>